<dbReference type="AlphaFoldDB" id="A0A0A8XWN6"/>
<dbReference type="EMBL" id="GBRH01280752">
    <property type="protein sequence ID" value="JAD17143.1"/>
    <property type="molecule type" value="Transcribed_RNA"/>
</dbReference>
<sequence>MRLQSQSRSPNPKRNELPSQLTNEIMCLI</sequence>
<evidence type="ECO:0000313" key="1">
    <source>
        <dbReference type="EMBL" id="JAD17143.1"/>
    </source>
</evidence>
<proteinExistence type="predicted"/>
<name>A0A0A8XWN6_ARUDO</name>
<protein>
    <submittedName>
        <fullName evidence="1">Uncharacterized protein</fullName>
    </submittedName>
</protein>
<accession>A0A0A8XWN6</accession>
<reference evidence="1" key="1">
    <citation type="submission" date="2014-09" db="EMBL/GenBank/DDBJ databases">
        <authorList>
            <person name="Magalhaes I.L.F."/>
            <person name="Oliveira U."/>
            <person name="Santos F.R."/>
            <person name="Vidigal T.H.D.A."/>
            <person name="Brescovit A.D."/>
            <person name="Santos A.J."/>
        </authorList>
    </citation>
    <scope>NUCLEOTIDE SEQUENCE</scope>
    <source>
        <tissue evidence="1">Shoot tissue taken approximately 20 cm above the soil surface</tissue>
    </source>
</reference>
<reference evidence="1" key="2">
    <citation type="journal article" date="2015" name="Data Brief">
        <title>Shoot transcriptome of the giant reed, Arundo donax.</title>
        <authorList>
            <person name="Barrero R.A."/>
            <person name="Guerrero F.D."/>
            <person name="Moolhuijzen P."/>
            <person name="Goolsby J.A."/>
            <person name="Tidwell J."/>
            <person name="Bellgard S.E."/>
            <person name="Bellgard M.I."/>
        </authorList>
    </citation>
    <scope>NUCLEOTIDE SEQUENCE</scope>
    <source>
        <tissue evidence="1">Shoot tissue taken approximately 20 cm above the soil surface</tissue>
    </source>
</reference>
<organism evidence="1">
    <name type="scientific">Arundo donax</name>
    <name type="common">Giant reed</name>
    <name type="synonym">Donax arundinaceus</name>
    <dbReference type="NCBI Taxonomy" id="35708"/>
    <lineage>
        <taxon>Eukaryota</taxon>
        <taxon>Viridiplantae</taxon>
        <taxon>Streptophyta</taxon>
        <taxon>Embryophyta</taxon>
        <taxon>Tracheophyta</taxon>
        <taxon>Spermatophyta</taxon>
        <taxon>Magnoliopsida</taxon>
        <taxon>Liliopsida</taxon>
        <taxon>Poales</taxon>
        <taxon>Poaceae</taxon>
        <taxon>PACMAD clade</taxon>
        <taxon>Arundinoideae</taxon>
        <taxon>Arundineae</taxon>
        <taxon>Arundo</taxon>
    </lineage>
</organism>